<evidence type="ECO:0000313" key="2">
    <source>
        <dbReference type="EMBL" id="KOM49605.1"/>
    </source>
</evidence>
<evidence type="ECO:0000313" key="3">
    <source>
        <dbReference type="Proteomes" id="UP000053144"/>
    </source>
</evidence>
<dbReference type="EMBL" id="CM003378">
    <property type="protein sequence ID" value="KOM49605.1"/>
    <property type="molecule type" value="Genomic_DNA"/>
</dbReference>
<proteinExistence type="predicted"/>
<protein>
    <recommendedName>
        <fullName evidence="1">DUF8039 domain-containing protein</fullName>
    </recommendedName>
</protein>
<name>A0A0L9V3G3_PHAAN</name>
<gene>
    <name evidence="2" type="ORF">LR48_Vigan08g043200</name>
</gene>
<sequence>MIAILCGGWARWSLVCETNGGENDGGSRFSPIGTMILARGTVYEANTVVHGVELAEDEVTVDEVVVIDVVLLVPTKEFFTVAEAYQSFAAWSRHLVGTVSDTLVETMKALEIEKVKMKSMRLVVMVVVVVALIGIEKEGPLRVAEGVCDSPLKNPPKKSCAQSWCIPACIQQHPGQLTSGKCDGPTCICSYICA</sequence>
<dbReference type="Pfam" id="PF26133">
    <property type="entry name" value="DUF8039"/>
    <property type="match status" value="1"/>
</dbReference>
<evidence type="ECO:0000259" key="1">
    <source>
        <dbReference type="Pfam" id="PF26133"/>
    </source>
</evidence>
<dbReference type="Proteomes" id="UP000053144">
    <property type="component" value="Chromosome 8"/>
</dbReference>
<dbReference type="Gramene" id="KOM49605">
    <property type="protein sequence ID" value="KOM49605"/>
    <property type="gene ID" value="LR48_Vigan08g043200"/>
</dbReference>
<dbReference type="InterPro" id="IPR058352">
    <property type="entry name" value="DUF8039"/>
</dbReference>
<reference evidence="3" key="1">
    <citation type="journal article" date="2015" name="Proc. Natl. Acad. Sci. U.S.A.">
        <title>Genome sequencing of adzuki bean (Vigna angularis) provides insight into high starch and low fat accumulation and domestication.</title>
        <authorList>
            <person name="Yang K."/>
            <person name="Tian Z."/>
            <person name="Chen C."/>
            <person name="Luo L."/>
            <person name="Zhao B."/>
            <person name="Wang Z."/>
            <person name="Yu L."/>
            <person name="Li Y."/>
            <person name="Sun Y."/>
            <person name="Li W."/>
            <person name="Chen Y."/>
            <person name="Li Y."/>
            <person name="Zhang Y."/>
            <person name="Ai D."/>
            <person name="Zhao J."/>
            <person name="Shang C."/>
            <person name="Ma Y."/>
            <person name="Wu B."/>
            <person name="Wang M."/>
            <person name="Gao L."/>
            <person name="Sun D."/>
            <person name="Zhang P."/>
            <person name="Guo F."/>
            <person name="Wang W."/>
            <person name="Li Y."/>
            <person name="Wang J."/>
            <person name="Varshney R.K."/>
            <person name="Wang J."/>
            <person name="Ling H.Q."/>
            <person name="Wan P."/>
        </authorList>
    </citation>
    <scope>NUCLEOTIDE SEQUENCE</scope>
    <source>
        <strain evidence="3">cv. Jingnong 6</strain>
    </source>
</reference>
<accession>A0A0L9V3G3</accession>
<dbReference type="AlphaFoldDB" id="A0A0L9V3G3"/>
<organism evidence="2 3">
    <name type="scientific">Phaseolus angularis</name>
    <name type="common">Azuki bean</name>
    <name type="synonym">Vigna angularis</name>
    <dbReference type="NCBI Taxonomy" id="3914"/>
    <lineage>
        <taxon>Eukaryota</taxon>
        <taxon>Viridiplantae</taxon>
        <taxon>Streptophyta</taxon>
        <taxon>Embryophyta</taxon>
        <taxon>Tracheophyta</taxon>
        <taxon>Spermatophyta</taxon>
        <taxon>Magnoliopsida</taxon>
        <taxon>eudicotyledons</taxon>
        <taxon>Gunneridae</taxon>
        <taxon>Pentapetalae</taxon>
        <taxon>rosids</taxon>
        <taxon>fabids</taxon>
        <taxon>Fabales</taxon>
        <taxon>Fabaceae</taxon>
        <taxon>Papilionoideae</taxon>
        <taxon>50 kb inversion clade</taxon>
        <taxon>NPAAA clade</taxon>
        <taxon>indigoferoid/millettioid clade</taxon>
        <taxon>Phaseoleae</taxon>
        <taxon>Vigna</taxon>
    </lineage>
</organism>
<feature type="domain" description="DUF8039" evidence="1">
    <location>
        <begin position="34"/>
        <end position="96"/>
    </location>
</feature>